<reference evidence="1" key="1">
    <citation type="submission" date="2021-01" db="EMBL/GenBank/DDBJ databases">
        <authorList>
            <consortium name="Genoscope - CEA"/>
            <person name="William W."/>
        </authorList>
    </citation>
    <scope>NUCLEOTIDE SEQUENCE</scope>
</reference>
<comment type="caution">
    <text evidence="1">The sequence shown here is derived from an EMBL/GenBank/DDBJ whole genome shotgun (WGS) entry which is preliminary data.</text>
</comment>
<sequence>MTQYKQKKVKNQMQKGIRFFISQKLEIPKNNNCKQKKIHYQVISQVQYFFQIL</sequence>
<proteinExistence type="predicted"/>
<evidence type="ECO:0000313" key="1">
    <source>
        <dbReference type="EMBL" id="CAD8054399.1"/>
    </source>
</evidence>
<gene>
    <name evidence="1" type="ORF">PPRIM_AZ9-3.1.T0220010</name>
</gene>
<dbReference type="AlphaFoldDB" id="A0A8S1KGT9"/>
<accession>A0A8S1KGT9</accession>
<protein>
    <submittedName>
        <fullName evidence="1">Uncharacterized protein</fullName>
    </submittedName>
</protein>
<keyword evidence="2" id="KW-1185">Reference proteome</keyword>
<dbReference type="EMBL" id="CAJJDM010000020">
    <property type="protein sequence ID" value="CAD8054399.1"/>
    <property type="molecule type" value="Genomic_DNA"/>
</dbReference>
<name>A0A8S1KGT9_PARPR</name>
<dbReference type="Proteomes" id="UP000688137">
    <property type="component" value="Unassembled WGS sequence"/>
</dbReference>
<organism evidence="1 2">
    <name type="scientific">Paramecium primaurelia</name>
    <dbReference type="NCBI Taxonomy" id="5886"/>
    <lineage>
        <taxon>Eukaryota</taxon>
        <taxon>Sar</taxon>
        <taxon>Alveolata</taxon>
        <taxon>Ciliophora</taxon>
        <taxon>Intramacronucleata</taxon>
        <taxon>Oligohymenophorea</taxon>
        <taxon>Peniculida</taxon>
        <taxon>Parameciidae</taxon>
        <taxon>Paramecium</taxon>
    </lineage>
</organism>
<evidence type="ECO:0000313" key="2">
    <source>
        <dbReference type="Proteomes" id="UP000688137"/>
    </source>
</evidence>